<keyword evidence="3" id="KW-0804">Transcription</keyword>
<protein>
    <submittedName>
        <fullName evidence="5">LuxR C-terminal-related transcriptional regulator</fullName>
    </submittedName>
</protein>
<dbReference type="Pfam" id="PF00196">
    <property type="entry name" value="GerE"/>
    <property type="match status" value="1"/>
</dbReference>
<evidence type="ECO:0000256" key="2">
    <source>
        <dbReference type="ARBA" id="ARBA00023125"/>
    </source>
</evidence>
<dbReference type="Proteomes" id="UP001597286">
    <property type="component" value="Unassembled WGS sequence"/>
</dbReference>
<evidence type="ECO:0000256" key="1">
    <source>
        <dbReference type="ARBA" id="ARBA00023015"/>
    </source>
</evidence>
<dbReference type="PANTHER" id="PTHR44688:SF16">
    <property type="entry name" value="DNA-BINDING TRANSCRIPTIONAL ACTIVATOR DEVR_DOSR"/>
    <property type="match status" value="1"/>
</dbReference>
<evidence type="ECO:0000313" key="6">
    <source>
        <dbReference type="Proteomes" id="UP001597286"/>
    </source>
</evidence>
<reference evidence="6" key="1">
    <citation type="journal article" date="2019" name="Int. J. Syst. Evol. Microbiol.">
        <title>The Global Catalogue of Microorganisms (GCM) 10K type strain sequencing project: providing services to taxonomists for standard genome sequencing and annotation.</title>
        <authorList>
            <consortium name="The Broad Institute Genomics Platform"/>
            <consortium name="The Broad Institute Genome Sequencing Center for Infectious Disease"/>
            <person name="Wu L."/>
            <person name="Ma J."/>
        </authorList>
    </citation>
    <scope>NUCLEOTIDE SEQUENCE [LARGE SCALE GENOMIC DNA]</scope>
    <source>
        <strain evidence="6">DT72</strain>
    </source>
</reference>
<evidence type="ECO:0000259" key="4">
    <source>
        <dbReference type="PROSITE" id="PS50043"/>
    </source>
</evidence>
<dbReference type="PANTHER" id="PTHR44688">
    <property type="entry name" value="DNA-BINDING TRANSCRIPTIONAL ACTIVATOR DEVR_DOSR"/>
    <property type="match status" value="1"/>
</dbReference>
<keyword evidence="6" id="KW-1185">Reference proteome</keyword>
<feature type="domain" description="HTH luxR-type" evidence="4">
    <location>
        <begin position="279"/>
        <end position="344"/>
    </location>
</feature>
<organism evidence="5 6">
    <name type="scientific">Rhodococcus gannanensis</name>
    <dbReference type="NCBI Taxonomy" id="1960308"/>
    <lineage>
        <taxon>Bacteria</taxon>
        <taxon>Bacillati</taxon>
        <taxon>Actinomycetota</taxon>
        <taxon>Actinomycetes</taxon>
        <taxon>Mycobacteriales</taxon>
        <taxon>Nocardiaceae</taxon>
        <taxon>Rhodococcus</taxon>
    </lineage>
</organism>
<dbReference type="PROSITE" id="PS50043">
    <property type="entry name" value="HTH_LUXR_2"/>
    <property type="match status" value="1"/>
</dbReference>
<dbReference type="CDD" id="cd06170">
    <property type="entry name" value="LuxR_C_like"/>
    <property type="match status" value="1"/>
</dbReference>
<dbReference type="EMBL" id="JBHUFB010000013">
    <property type="protein sequence ID" value="MFD1814286.1"/>
    <property type="molecule type" value="Genomic_DNA"/>
</dbReference>
<dbReference type="RefSeq" id="WP_378486760.1">
    <property type="nucleotide sequence ID" value="NZ_JBHUFB010000013.1"/>
</dbReference>
<dbReference type="InterPro" id="IPR036388">
    <property type="entry name" value="WH-like_DNA-bd_sf"/>
</dbReference>
<name>A0ABW4P8G4_9NOCA</name>
<evidence type="ECO:0000256" key="3">
    <source>
        <dbReference type="ARBA" id="ARBA00023163"/>
    </source>
</evidence>
<dbReference type="SUPFAM" id="SSF46894">
    <property type="entry name" value="C-terminal effector domain of the bipartite response regulators"/>
    <property type="match status" value="1"/>
</dbReference>
<proteinExistence type="predicted"/>
<dbReference type="InterPro" id="IPR016032">
    <property type="entry name" value="Sig_transdc_resp-reg_C-effctor"/>
</dbReference>
<comment type="caution">
    <text evidence="5">The sequence shown here is derived from an EMBL/GenBank/DDBJ whole genome shotgun (WGS) entry which is preliminary data.</text>
</comment>
<dbReference type="SMART" id="SM00421">
    <property type="entry name" value="HTH_LUXR"/>
    <property type="match status" value="1"/>
</dbReference>
<keyword evidence="1" id="KW-0805">Transcription regulation</keyword>
<dbReference type="Gene3D" id="1.10.10.10">
    <property type="entry name" value="Winged helix-like DNA-binding domain superfamily/Winged helix DNA-binding domain"/>
    <property type="match status" value="1"/>
</dbReference>
<dbReference type="InterPro" id="IPR000792">
    <property type="entry name" value="Tscrpt_reg_LuxR_C"/>
</dbReference>
<sequence length="347" mass="37025">MLEVRAERVRREVAAVAGSGVDVARLHGRAIELVGHTMRSELTCWALIDPVTLTISSMTRGPNRVPSECEPLLAESEYGGRDPGSFAALARSGPNVVRASDLPATAVAGSLRHGAVWRPLGMDREIRVVFRIDGMCWGGAGFVRSGPDFTDRDVEFLSTVAPALAAATRAAVRDRVRPPADGGEPAVVVTDAAGDPIALTAAARSWRDRLDEADPGRLPVLLRIATAGARSSSSGVFRARVRDASGGWVLVRATALLGGEEGRTVVTVEPATDRELTDLVFAACALTTREREVCADVMTGHSTRDIAERRGFTPNTVHDHLKSVYAKTGVRSRAELVARLRPGRRIG</sequence>
<dbReference type="PRINTS" id="PR00038">
    <property type="entry name" value="HTHLUXR"/>
</dbReference>
<accession>A0ABW4P8G4</accession>
<keyword evidence="2" id="KW-0238">DNA-binding</keyword>
<gene>
    <name evidence="5" type="ORF">ACFSJG_18875</name>
</gene>
<evidence type="ECO:0000313" key="5">
    <source>
        <dbReference type="EMBL" id="MFD1814286.1"/>
    </source>
</evidence>